<comment type="caution">
    <text evidence="1">The sequence shown here is derived from an EMBL/GenBank/DDBJ whole genome shotgun (WGS) entry which is preliminary data.</text>
</comment>
<dbReference type="EMBL" id="VUJX02000016">
    <property type="protein sequence ID" value="KAL0929548.1"/>
    <property type="molecule type" value="Genomic_DNA"/>
</dbReference>
<protein>
    <submittedName>
        <fullName evidence="1">Peptidase family m13 protein</fullName>
    </submittedName>
</protein>
<sequence>MNIVRFQLYNLQALVKTDDSRDGENKPAKKFKLEDVTLIAPELDHGSIVKALVPQEYTPEQLVFSPGYFGNLSQLLSNTTAETLQTFFIWRATTVLSGYVEADVTNRLNDMISLLGGLDPVVVGKVPRWRQCVSSINAGPEWTQFLSGLGWIVSRFFLDKSYSKEARELTTSFMSSIQDTFIARLGDKDWLSPPVRKIAEEKVNAITKKIGYPDQSPETTNPKSLSDYFSGASIGSCHLENMLSLALSSTNRTWSYLSKPTEKGFWYMLPSRVDAYYLPALNDIVIPAAMQQKLFFAAGYPSYITYGGLGTVLGHELTHGFGNTGHNYAPNGSLVNWWDNSSTKGFRERTKCFVDQYQNFTLLAPNGTRVSVRGKFTLGENIADAGGLTTAYAAWKHAQADKKVQDFDLPGLERLLA</sequence>
<gene>
    <name evidence="1" type="ORF">CTRU02_215447</name>
</gene>
<accession>A0ACC3YCK6</accession>
<proteinExistence type="predicted"/>
<reference evidence="1 2" key="1">
    <citation type="journal article" date="2020" name="Phytopathology">
        <title>Genome Sequence Resources of Colletotrichum truncatum, C. plurivorum, C. musicola, and C. sojae: Four Species Pathogenic to Soybean (Glycine max).</title>
        <authorList>
            <person name="Rogerio F."/>
            <person name="Boufleur T.R."/>
            <person name="Ciampi-Guillardi M."/>
            <person name="Sukno S.A."/>
            <person name="Thon M.R."/>
            <person name="Massola Junior N.S."/>
            <person name="Baroncelli R."/>
        </authorList>
    </citation>
    <scope>NUCLEOTIDE SEQUENCE [LARGE SCALE GENOMIC DNA]</scope>
    <source>
        <strain evidence="1 2">CMES1059</strain>
    </source>
</reference>
<evidence type="ECO:0000313" key="2">
    <source>
        <dbReference type="Proteomes" id="UP000805649"/>
    </source>
</evidence>
<dbReference type="Proteomes" id="UP000805649">
    <property type="component" value="Unassembled WGS sequence"/>
</dbReference>
<keyword evidence="2" id="KW-1185">Reference proteome</keyword>
<organism evidence="1 2">
    <name type="scientific">Colletotrichum truncatum</name>
    <name type="common">Anthracnose fungus</name>
    <name type="synonym">Colletotrichum capsici</name>
    <dbReference type="NCBI Taxonomy" id="5467"/>
    <lineage>
        <taxon>Eukaryota</taxon>
        <taxon>Fungi</taxon>
        <taxon>Dikarya</taxon>
        <taxon>Ascomycota</taxon>
        <taxon>Pezizomycotina</taxon>
        <taxon>Sordariomycetes</taxon>
        <taxon>Hypocreomycetidae</taxon>
        <taxon>Glomerellales</taxon>
        <taxon>Glomerellaceae</taxon>
        <taxon>Colletotrichum</taxon>
        <taxon>Colletotrichum truncatum species complex</taxon>
    </lineage>
</organism>
<evidence type="ECO:0000313" key="1">
    <source>
        <dbReference type="EMBL" id="KAL0929548.1"/>
    </source>
</evidence>
<name>A0ACC3YCK6_COLTU</name>